<evidence type="ECO:0000313" key="3">
    <source>
        <dbReference type="Proteomes" id="UP000054097"/>
    </source>
</evidence>
<feature type="compositionally biased region" description="Acidic residues" evidence="1">
    <location>
        <begin position="267"/>
        <end position="278"/>
    </location>
</feature>
<proteinExistence type="predicted"/>
<gene>
    <name evidence="2" type="ORF">M408DRAFT_333646</name>
</gene>
<sequence>MDTMTRRMDLGEDYGRGAGQQAVVISSTSGEGEGDTGIGVYSFTGRRKNRRKTITLNDPRSLGIGSQSLSESAFNTPSPSPFNASLPPSQLRLQTTFNPVDYSTVVPTNSGSTSPKRTSGRTTTSSSPTKKQAGVVLGDASNTSVIGGNQLKEMERGRGRGIPRTLTLPAHLTESLMMMKLTREREGSTDIMGAYTETEGQKSADKDGMDLDGMELDQTEPRKPALKVIVGSQEAGGKSPERGNASSPRKSKRRRARSLPPRPVSANEEEECDADDEGGDAKQGEDGADAGLFSPVTPRRRGRGEPMGVGVGVGASDVPMDSMPLQPMPGGMVPIPSGVLRRSARRVKPEIGAATAFGGPNPFLQNIAEAEAGSGMEGVDVIRHSPRKRARTREGGERDRDRGRDEEGGRATKRTRKR</sequence>
<evidence type="ECO:0000256" key="1">
    <source>
        <dbReference type="SAM" id="MobiDB-lite"/>
    </source>
</evidence>
<organism evidence="2 3">
    <name type="scientific">Serendipita vermifera MAFF 305830</name>
    <dbReference type="NCBI Taxonomy" id="933852"/>
    <lineage>
        <taxon>Eukaryota</taxon>
        <taxon>Fungi</taxon>
        <taxon>Dikarya</taxon>
        <taxon>Basidiomycota</taxon>
        <taxon>Agaricomycotina</taxon>
        <taxon>Agaricomycetes</taxon>
        <taxon>Sebacinales</taxon>
        <taxon>Serendipitaceae</taxon>
        <taxon>Serendipita</taxon>
    </lineage>
</organism>
<dbReference type="HOGENOM" id="CLU_781011_0_0_1"/>
<feature type="region of interest" description="Disordered" evidence="1">
    <location>
        <begin position="51"/>
        <end position="88"/>
    </location>
</feature>
<reference evidence="2 3" key="1">
    <citation type="submission" date="2014-04" db="EMBL/GenBank/DDBJ databases">
        <authorList>
            <consortium name="DOE Joint Genome Institute"/>
            <person name="Kuo A."/>
            <person name="Zuccaro A."/>
            <person name="Kohler A."/>
            <person name="Nagy L.G."/>
            <person name="Floudas D."/>
            <person name="Copeland A."/>
            <person name="Barry K.W."/>
            <person name="Cichocki N."/>
            <person name="Veneault-Fourrey C."/>
            <person name="LaButti K."/>
            <person name="Lindquist E.A."/>
            <person name="Lipzen A."/>
            <person name="Lundell T."/>
            <person name="Morin E."/>
            <person name="Murat C."/>
            <person name="Sun H."/>
            <person name="Tunlid A."/>
            <person name="Henrissat B."/>
            <person name="Grigoriev I.V."/>
            <person name="Hibbett D.S."/>
            <person name="Martin F."/>
            <person name="Nordberg H.P."/>
            <person name="Cantor M.N."/>
            <person name="Hua S.X."/>
        </authorList>
    </citation>
    <scope>NUCLEOTIDE SEQUENCE [LARGE SCALE GENOMIC DNA]</scope>
    <source>
        <strain evidence="2 3">MAFF 305830</strain>
    </source>
</reference>
<dbReference type="AlphaFoldDB" id="A0A0C3APJ4"/>
<protein>
    <submittedName>
        <fullName evidence="2">Uncharacterized protein</fullName>
    </submittedName>
</protein>
<feature type="compositionally biased region" description="Low complexity" evidence="1">
    <location>
        <begin position="110"/>
        <end position="130"/>
    </location>
</feature>
<dbReference type="Proteomes" id="UP000054097">
    <property type="component" value="Unassembled WGS sequence"/>
</dbReference>
<keyword evidence="3" id="KW-1185">Reference proteome</keyword>
<accession>A0A0C3APJ4</accession>
<feature type="compositionally biased region" description="Basic and acidic residues" evidence="1">
    <location>
        <begin position="392"/>
        <end position="410"/>
    </location>
</feature>
<feature type="region of interest" description="Disordered" evidence="1">
    <location>
        <begin position="195"/>
        <end position="337"/>
    </location>
</feature>
<evidence type="ECO:0000313" key="2">
    <source>
        <dbReference type="EMBL" id="KIM21136.1"/>
    </source>
</evidence>
<dbReference type="OrthoDB" id="3205041at2759"/>
<name>A0A0C3APJ4_SERVB</name>
<reference evidence="3" key="2">
    <citation type="submission" date="2015-01" db="EMBL/GenBank/DDBJ databases">
        <title>Evolutionary Origins and Diversification of the Mycorrhizal Mutualists.</title>
        <authorList>
            <consortium name="DOE Joint Genome Institute"/>
            <consortium name="Mycorrhizal Genomics Consortium"/>
            <person name="Kohler A."/>
            <person name="Kuo A."/>
            <person name="Nagy L.G."/>
            <person name="Floudas D."/>
            <person name="Copeland A."/>
            <person name="Barry K.W."/>
            <person name="Cichocki N."/>
            <person name="Veneault-Fourrey C."/>
            <person name="LaButti K."/>
            <person name="Lindquist E.A."/>
            <person name="Lipzen A."/>
            <person name="Lundell T."/>
            <person name="Morin E."/>
            <person name="Murat C."/>
            <person name="Riley R."/>
            <person name="Ohm R."/>
            <person name="Sun H."/>
            <person name="Tunlid A."/>
            <person name="Henrissat B."/>
            <person name="Grigoriev I.V."/>
            <person name="Hibbett D.S."/>
            <person name="Martin F."/>
        </authorList>
    </citation>
    <scope>NUCLEOTIDE SEQUENCE [LARGE SCALE GENOMIC DNA]</scope>
    <source>
        <strain evidence="3">MAFF 305830</strain>
    </source>
</reference>
<feature type="region of interest" description="Disordered" evidence="1">
    <location>
        <begin position="102"/>
        <end position="133"/>
    </location>
</feature>
<feature type="compositionally biased region" description="Polar residues" evidence="1">
    <location>
        <begin position="54"/>
        <end position="88"/>
    </location>
</feature>
<feature type="region of interest" description="Disordered" evidence="1">
    <location>
        <begin position="375"/>
        <end position="418"/>
    </location>
</feature>
<feature type="compositionally biased region" description="Basic and acidic residues" evidence="1">
    <location>
        <begin position="199"/>
        <end position="209"/>
    </location>
</feature>
<dbReference type="EMBL" id="KN824392">
    <property type="protein sequence ID" value="KIM21136.1"/>
    <property type="molecule type" value="Genomic_DNA"/>
</dbReference>